<accession>A0A644YUT2</accession>
<dbReference type="EMBL" id="VSSQ01006319">
    <property type="protein sequence ID" value="MPM32286.1"/>
    <property type="molecule type" value="Genomic_DNA"/>
</dbReference>
<gene>
    <name evidence="1" type="ORF">SDC9_78848</name>
</gene>
<dbReference type="AlphaFoldDB" id="A0A644YUT2"/>
<proteinExistence type="predicted"/>
<comment type="caution">
    <text evidence="1">The sequence shown here is derived from an EMBL/GenBank/DDBJ whole genome shotgun (WGS) entry which is preliminary data.</text>
</comment>
<name>A0A644YUT2_9ZZZZ</name>
<evidence type="ECO:0000313" key="1">
    <source>
        <dbReference type="EMBL" id="MPM32286.1"/>
    </source>
</evidence>
<organism evidence="1">
    <name type="scientific">bioreactor metagenome</name>
    <dbReference type="NCBI Taxonomy" id="1076179"/>
    <lineage>
        <taxon>unclassified sequences</taxon>
        <taxon>metagenomes</taxon>
        <taxon>ecological metagenomes</taxon>
    </lineage>
</organism>
<protein>
    <submittedName>
        <fullName evidence="1">Uncharacterized protein</fullName>
    </submittedName>
</protein>
<sequence length="126" mass="14271">MFCIEIRTHCSECQAADCFGAIIKLHSGHRIFALCPTHHFAHLRHMAGHHLAVFLFLHRSGGPDQLSLAVVHFQDDIGLQCLPADDRYGILIPTAFLSINRFDFIRKTGYFFCAPFADIFREVAVQ</sequence>
<reference evidence="1" key="1">
    <citation type="submission" date="2019-08" db="EMBL/GenBank/DDBJ databases">
        <authorList>
            <person name="Kucharzyk K."/>
            <person name="Murdoch R.W."/>
            <person name="Higgins S."/>
            <person name="Loffler F."/>
        </authorList>
    </citation>
    <scope>NUCLEOTIDE SEQUENCE</scope>
</reference>